<feature type="region of interest" description="Disordered" evidence="1">
    <location>
        <begin position="1"/>
        <end position="20"/>
    </location>
</feature>
<dbReference type="RefSeq" id="WP_021131086.1">
    <property type="nucleotide sequence ID" value="NZ_AQPH01000007.1"/>
</dbReference>
<accession>S9TL13</accession>
<dbReference type="eggNOG" id="ENOG502Z9BF">
    <property type="taxonomic scope" value="Bacteria"/>
</dbReference>
<evidence type="ECO:0008006" key="4">
    <source>
        <dbReference type="Google" id="ProtNLM"/>
    </source>
</evidence>
<reference evidence="2 3" key="1">
    <citation type="submission" date="2013-04" db="EMBL/GenBank/DDBJ databases">
        <authorList>
            <person name="Kuznetsov B."/>
            <person name="Ivanovsky R."/>
        </authorList>
    </citation>
    <scope>NUCLEOTIDE SEQUENCE [LARGE SCALE GENOMIC DNA]</scope>
    <source>
        <strain evidence="2 3">MGU-K5</strain>
    </source>
</reference>
<gene>
    <name evidence="2" type="ORF">K678_03532</name>
</gene>
<proteinExistence type="predicted"/>
<protein>
    <recommendedName>
        <fullName evidence="4">Replication initiation factor</fullName>
    </recommendedName>
</protein>
<comment type="caution">
    <text evidence="2">The sequence shown here is derived from an EMBL/GenBank/DDBJ whole genome shotgun (WGS) entry which is preliminary data.</text>
</comment>
<dbReference type="EMBL" id="AQPH01000007">
    <property type="protein sequence ID" value="EPY02961.1"/>
    <property type="molecule type" value="Genomic_DNA"/>
</dbReference>
<feature type="compositionally biased region" description="Low complexity" evidence="1">
    <location>
        <begin position="1"/>
        <end position="15"/>
    </location>
</feature>
<name>S9TL13_MAGFU</name>
<evidence type="ECO:0000313" key="2">
    <source>
        <dbReference type="EMBL" id="EPY02961.1"/>
    </source>
</evidence>
<dbReference type="Proteomes" id="UP000015350">
    <property type="component" value="Unassembled WGS sequence"/>
</dbReference>
<dbReference type="STRING" id="1316936.K678_03532"/>
<evidence type="ECO:0000313" key="3">
    <source>
        <dbReference type="Proteomes" id="UP000015350"/>
    </source>
</evidence>
<dbReference type="AlphaFoldDB" id="S9TL13"/>
<sequence length="461" mass="51788">MMMTASAATAARAGTPQGVPATTFHEHTAKVKDDDRAAASPHGNLTTDQSPHHLIGGIGDTLHGGRSLPSLNLPANGVWQNRAFLLASGFDTVKEAFDIEIPELIEERLEGAKQQAASYSEDGEGREMFELGGQSFQMSARGGRGVKYWIANDDMAILIRPLKMAFPVSVWYSAAGLWEHDYARLRERALKAVLALGGRRGDDWERLSEAHFAFDFFAPDFTTEMRPGLIEQVICHSEVKKSGAFGRDRDHDEVWGKAGRLETLTIGKRAPLEIQVYDKGREIEEASGKTWMLDLWEKSGLWIRQADGRQEHVWRLEIRMRSDWLKNRRISTMLDLLINLETLLSEALTTRRLCQPSADSNRARWPLHWFWAAAYYHASSITMGIPLGRKTTEARAVIKERLVKALAGTLRSAVVLGAGKWNRGGALAIVTRLMKFAEDDPRHEEKVILARERYRYVAEAR</sequence>
<organism evidence="2 3">
    <name type="scientific">Magnetospirillum fulvum MGU-K5</name>
    <dbReference type="NCBI Taxonomy" id="1316936"/>
    <lineage>
        <taxon>Bacteria</taxon>
        <taxon>Pseudomonadati</taxon>
        <taxon>Pseudomonadota</taxon>
        <taxon>Alphaproteobacteria</taxon>
        <taxon>Rhodospirillales</taxon>
        <taxon>Rhodospirillaceae</taxon>
        <taxon>Magnetospirillum</taxon>
    </lineage>
</organism>
<evidence type="ECO:0000256" key="1">
    <source>
        <dbReference type="SAM" id="MobiDB-lite"/>
    </source>
</evidence>
<dbReference type="OrthoDB" id="7605048at2"/>